<dbReference type="EMBL" id="MFKF01000093">
    <property type="protein sequence ID" value="OGG54876.1"/>
    <property type="molecule type" value="Genomic_DNA"/>
</dbReference>
<feature type="region of interest" description="Disordered" evidence="1">
    <location>
        <begin position="1"/>
        <end position="38"/>
    </location>
</feature>
<organism evidence="2 3">
    <name type="scientific">Handelsmanbacteria sp. (strain RIFCSPLOWO2_12_FULL_64_10)</name>
    <dbReference type="NCBI Taxonomy" id="1817868"/>
    <lineage>
        <taxon>Bacteria</taxon>
        <taxon>Candidatus Handelsmaniibacteriota</taxon>
    </lineage>
</organism>
<protein>
    <submittedName>
        <fullName evidence="2">Uncharacterized protein</fullName>
    </submittedName>
</protein>
<comment type="caution">
    <text evidence="2">The sequence shown here is derived from an EMBL/GenBank/DDBJ whole genome shotgun (WGS) entry which is preliminary data.</text>
</comment>
<dbReference type="Proteomes" id="UP000178606">
    <property type="component" value="Unassembled WGS sequence"/>
</dbReference>
<name>A0A1F6D0B9_HANXR</name>
<reference evidence="2 3" key="1">
    <citation type="journal article" date="2016" name="Nat. Commun.">
        <title>Thousands of microbial genomes shed light on interconnected biogeochemical processes in an aquifer system.</title>
        <authorList>
            <person name="Anantharaman K."/>
            <person name="Brown C.T."/>
            <person name="Hug L.A."/>
            <person name="Sharon I."/>
            <person name="Castelle C.J."/>
            <person name="Probst A.J."/>
            <person name="Thomas B.C."/>
            <person name="Singh A."/>
            <person name="Wilkins M.J."/>
            <person name="Karaoz U."/>
            <person name="Brodie E.L."/>
            <person name="Williams K.H."/>
            <person name="Hubbard S.S."/>
            <person name="Banfield J.F."/>
        </authorList>
    </citation>
    <scope>NUCLEOTIDE SEQUENCE [LARGE SCALE GENOMIC DNA]</scope>
    <source>
        <strain evidence="3">RIFCSPLOWO2_12_FULL_64_10</strain>
    </source>
</reference>
<evidence type="ECO:0000256" key="1">
    <source>
        <dbReference type="SAM" id="MobiDB-lite"/>
    </source>
</evidence>
<dbReference type="AlphaFoldDB" id="A0A1F6D0B9"/>
<proteinExistence type="predicted"/>
<sequence length="107" mass="11797">MASMSMLRLKTRRRSARSGPCSPHWLTSPRDSSQGPHRARKLIYRPQRQVQAPAFSGLQTQSGVPRAQVSQADGQVVRTFSKHRQAVDTSPFNEGVNPGDPLSVFVA</sequence>
<accession>A0A1F6D0B9</accession>
<gene>
    <name evidence="2" type="ORF">A3F84_13195</name>
</gene>
<evidence type="ECO:0000313" key="3">
    <source>
        <dbReference type="Proteomes" id="UP000178606"/>
    </source>
</evidence>
<evidence type="ECO:0000313" key="2">
    <source>
        <dbReference type="EMBL" id="OGG54876.1"/>
    </source>
</evidence>